<keyword evidence="3" id="KW-1185">Reference proteome</keyword>
<gene>
    <name evidence="2" type="ORF">CSSPTR1EN2_LOCUS23680</name>
</gene>
<dbReference type="Gene3D" id="2.40.50.140">
    <property type="entry name" value="Nucleic acid-binding proteins"/>
    <property type="match status" value="1"/>
</dbReference>
<keyword evidence="1" id="KW-0812">Transmembrane</keyword>
<evidence type="ECO:0000256" key="1">
    <source>
        <dbReference type="SAM" id="Phobius"/>
    </source>
</evidence>
<dbReference type="PANTHER" id="PTHR33962">
    <property type="entry name" value="RECQ-MEDIATED GENOME INSTABILITY PROTEIN 2 RMI2"/>
    <property type="match status" value="1"/>
</dbReference>
<accession>A0ABP0V4F6</accession>
<organism evidence="2 3">
    <name type="scientific">Sphagnum troendelagicum</name>
    <dbReference type="NCBI Taxonomy" id="128251"/>
    <lineage>
        <taxon>Eukaryota</taxon>
        <taxon>Viridiplantae</taxon>
        <taxon>Streptophyta</taxon>
        <taxon>Embryophyta</taxon>
        <taxon>Bryophyta</taxon>
        <taxon>Sphagnophytina</taxon>
        <taxon>Sphagnopsida</taxon>
        <taxon>Sphagnales</taxon>
        <taxon>Sphagnaceae</taxon>
        <taxon>Sphagnum</taxon>
    </lineage>
</organism>
<keyword evidence="1" id="KW-0472">Membrane</keyword>
<sequence>MDYSLGAVKVLIAQLQAAQEVPRTGGVTMSLGSLLFQRAWLQGIIVESPDQESLWLDDGSGVLKLVFVKDLKMPSWKPGMYVLVIGAYLFASTGVPFLKVHKIVDLSFYSNREALWHLEVIEAHQLFYRHSINGTPMMQLQMMAFL</sequence>
<feature type="non-terminal residue" evidence="2">
    <location>
        <position position="1"/>
    </location>
</feature>
<evidence type="ECO:0000313" key="3">
    <source>
        <dbReference type="Proteomes" id="UP001497512"/>
    </source>
</evidence>
<dbReference type="Pfam" id="PF16100">
    <property type="entry name" value="RMI2"/>
    <property type="match status" value="1"/>
</dbReference>
<dbReference type="InterPro" id="IPR012340">
    <property type="entry name" value="NA-bd_OB-fold"/>
</dbReference>
<keyword evidence="1" id="KW-1133">Transmembrane helix</keyword>
<dbReference type="Proteomes" id="UP001497512">
    <property type="component" value="Chromosome 9"/>
</dbReference>
<dbReference type="PANTHER" id="PTHR33962:SF1">
    <property type="entry name" value="RECQ-MEDIATED GENOME INSTABILITY PROTEIN 2"/>
    <property type="match status" value="1"/>
</dbReference>
<evidence type="ECO:0000313" key="2">
    <source>
        <dbReference type="EMBL" id="CAK9237392.1"/>
    </source>
</evidence>
<proteinExistence type="predicted"/>
<name>A0ABP0V4F6_9BRYO</name>
<protein>
    <recommendedName>
        <fullName evidence="4">RecQ-mediated genome instability protein 2</fullName>
    </recommendedName>
</protein>
<feature type="transmembrane region" description="Helical" evidence="1">
    <location>
        <begin position="79"/>
        <end position="98"/>
    </location>
</feature>
<dbReference type="EMBL" id="OZ019901">
    <property type="protein sequence ID" value="CAK9237392.1"/>
    <property type="molecule type" value="Genomic_DNA"/>
</dbReference>
<evidence type="ECO:0008006" key="4">
    <source>
        <dbReference type="Google" id="ProtNLM"/>
    </source>
</evidence>
<reference evidence="2" key="1">
    <citation type="submission" date="2024-02" db="EMBL/GenBank/DDBJ databases">
        <authorList>
            <consortium name="ELIXIR-Norway"/>
            <consortium name="Elixir Norway"/>
        </authorList>
    </citation>
    <scope>NUCLEOTIDE SEQUENCE</scope>
</reference>
<dbReference type="InterPro" id="IPR032245">
    <property type="entry name" value="RMI2"/>
</dbReference>
<feature type="non-terminal residue" evidence="2">
    <location>
        <position position="146"/>
    </location>
</feature>